<dbReference type="AlphaFoldDB" id="A0A4R5CTG4"/>
<keyword evidence="2" id="KW-1185">Reference proteome</keyword>
<name>A0A4R5CTG4_9FLAO</name>
<dbReference type="Proteomes" id="UP000294597">
    <property type="component" value="Unassembled WGS sequence"/>
</dbReference>
<organism evidence="1 2">
    <name type="scientific">Flavobacterium hiemivividum</name>
    <dbReference type="NCBI Taxonomy" id="2541734"/>
    <lineage>
        <taxon>Bacteria</taxon>
        <taxon>Pseudomonadati</taxon>
        <taxon>Bacteroidota</taxon>
        <taxon>Flavobacteriia</taxon>
        <taxon>Flavobacteriales</taxon>
        <taxon>Flavobacteriaceae</taxon>
        <taxon>Flavobacterium</taxon>
    </lineage>
</organism>
<proteinExistence type="predicted"/>
<dbReference type="Gene3D" id="1.25.40.290">
    <property type="entry name" value="ARM repeat domains"/>
    <property type="match status" value="1"/>
</dbReference>
<evidence type="ECO:0000313" key="2">
    <source>
        <dbReference type="Proteomes" id="UP000294597"/>
    </source>
</evidence>
<comment type="caution">
    <text evidence="1">The sequence shown here is derived from an EMBL/GenBank/DDBJ whole genome shotgun (WGS) entry which is preliminary data.</text>
</comment>
<accession>A0A4R5CTG4</accession>
<dbReference type="EMBL" id="SMFO01000010">
    <property type="protein sequence ID" value="TDE02700.1"/>
    <property type="molecule type" value="Genomic_DNA"/>
</dbReference>
<evidence type="ECO:0000313" key="1">
    <source>
        <dbReference type="EMBL" id="TDE02700.1"/>
    </source>
</evidence>
<protein>
    <submittedName>
        <fullName evidence="1">Uncharacterized protein</fullName>
    </submittedName>
</protein>
<reference evidence="1 2" key="1">
    <citation type="submission" date="2019-03" db="EMBL/GenBank/DDBJ databases">
        <title>Flavobacterium TSA-D2 sp. nov., isolated from arctic soil.</title>
        <authorList>
            <person name="Chaudhary D.K."/>
        </authorList>
    </citation>
    <scope>NUCLEOTIDE SEQUENCE [LARGE SCALE GENOMIC DNA]</scope>
    <source>
        <strain evidence="1 2">TSA-D2</strain>
    </source>
</reference>
<sequence length="49" mass="5812">MRKAIRWVLREYIKTKLSKVKEFQATPNLKLLGRKEALKIYGIIKIIVI</sequence>
<gene>
    <name evidence="1" type="ORF">E0F98_12490</name>
</gene>